<keyword evidence="1" id="KW-1277">Toxin-antitoxin system</keyword>
<dbReference type="GO" id="GO:0016788">
    <property type="term" value="F:hydrolase activity, acting on ester bonds"/>
    <property type="evidence" value="ECO:0007669"/>
    <property type="project" value="InterPro"/>
</dbReference>
<keyword evidence="3" id="KW-0479">Metal-binding</keyword>
<dbReference type="Pfam" id="PF01850">
    <property type="entry name" value="PIN"/>
    <property type="match status" value="1"/>
</dbReference>
<feature type="domain" description="PIN" evidence="5">
    <location>
        <begin position="3"/>
        <end position="133"/>
    </location>
</feature>
<keyword evidence="2" id="KW-0540">Nuclease</keyword>
<gene>
    <name evidence="6" type="ORF">UFOPK3402_01095</name>
</gene>
<dbReference type="HAMAP" id="MF_00265">
    <property type="entry name" value="VapC_Nob1"/>
    <property type="match status" value="1"/>
</dbReference>
<dbReference type="SUPFAM" id="SSF88723">
    <property type="entry name" value="PIN domain-like"/>
    <property type="match status" value="1"/>
</dbReference>
<dbReference type="GO" id="GO:0045926">
    <property type="term" value="P:negative regulation of growth"/>
    <property type="evidence" value="ECO:0007669"/>
    <property type="project" value="UniProtKB-ARBA"/>
</dbReference>
<dbReference type="EMBL" id="CAFBLS010000128">
    <property type="protein sequence ID" value="CAB4878514.1"/>
    <property type="molecule type" value="Genomic_DNA"/>
</dbReference>
<dbReference type="AlphaFoldDB" id="A0A6J7EC22"/>
<dbReference type="GO" id="GO:0004540">
    <property type="term" value="F:RNA nuclease activity"/>
    <property type="evidence" value="ECO:0007669"/>
    <property type="project" value="InterPro"/>
</dbReference>
<evidence type="ECO:0000256" key="4">
    <source>
        <dbReference type="ARBA" id="ARBA00022801"/>
    </source>
</evidence>
<proteinExistence type="inferred from homology"/>
<accession>A0A6J7EC22</accession>
<dbReference type="InterPro" id="IPR002716">
    <property type="entry name" value="PIN_dom"/>
</dbReference>
<organism evidence="6">
    <name type="scientific">freshwater metagenome</name>
    <dbReference type="NCBI Taxonomy" id="449393"/>
    <lineage>
        <taxon>unclassified sequences</taxon>
        <taxon>metagenomes</taxon>
        <taxon>ecological metagenomes</taxon>
    </lineage>
</organism>
<sequence length="142" mass="15656">MHCVDVNVLLDSVISTSPNHHPARDTLERLRRSPEGLGLFSTVLSGFIRVATSRRVLEEPLDLASALGMVDLLAASPFVHVLNPGPAHWALFRDLLDSHRPRAHDVTGVWLAAAAMEINATWVSFDRGFARFKGLRWIDPAA</sequence>
<protein>
    <submittedName>
        <fullName evidence="6">Unannotated protein</fullName>
    </submittedName>
</protein>
<evidence type="ECO:0000256" key="1">
    <source>
        <dbReference type="ARBA" id="ARBA00022649"/>
    </source>
</evidence>
<evidence type="ECO:0000259" key="5">
    <source>
        <dbReference type="Pfam" id="PF01850"/>
    </source>
</evidence>
<name>A0A6J7EC22_9ZZZZ</name>
<dbReference type="GO" id="GO:0046872">
    <property type="term" value="F:metal ion binding"/>
    <property type="evidence" value="ECO:0007669"/>
    <property type="project" value="UniProtKB-KW"/>
</dbReference>
<reference evidence="6" key="1">
    <citation type="submission" date="2020-05" db="EMBL/GenBank/DDBJ databases">
        <authorList>
            <person name="Chiriac C."/>
            <person name="Salcher M."/>
            <person name="Ghai R."/>
            <person name="Kavagutti S V."/>
        </authorList>
    </citation>
    <scope>NUCLEOTIDE SEQUENCE</scope>
</reference>
<dbReference type="NCBIfam" id="TIGR00028">
    <property type="entry name" value="Mtu_PIN_fam"/>
    <property type="match status" value="1"/>
</dbReference>
<evidence type="ECO:0000313" key="6">
    <source>
        <dbReference type="EMBL" id="CAB4878514.1"/>
    </source>
</evidence>
<evidence type="ECO:0000256" key="2">
    <source>
        <dbReference type="ARBA" id="ARBA00022722"/>
    </source>
</evidence>
<dbReference type="InterPro" id="IPR006226">
    <property type="entry name" value="Mtu_PIN"/>
</dbReference>
<dbReference type="InterPro" id="IPR022907">
    <property type="entry name" value="VapC_family"/>
</dbReference>
<keyword evidence="4" id="KW-0378">Hydrolase</keyword>
<dbReference type="InterPro" id="IPR029060">
    <property type="entry name" value="PIN-like_dom_sf"/>
</dbReference>
<evidence type="ECO:0000256" key="3">
    <source>
        <dbReference type="ARBA" id="ARBA00022723"/>
    </source>
</evidence>